<accession>A0A8I1ADG1</accession>
<evidence type="ECO:0000256" key="2">
    <source>
        <dbReference type="SAM" id="SignalP"/>
    </source>
</evidence>
<dbReference type="Proteomes" id="UP000633619">
    <property type="component" value="Unassembled WGS sequence"/>
</dbReference>
<dbReference type="RefSeq" id="WP_181732261.1">
    <property type="nucleotide sequence ID" value="NZ_JACEIR010000006.1"/>
</dbReference>
<dbReference type="Pfam" id="PF09580">
    <property type="entry name" value="Spore_YhcN_YlaJ"/>
    <property type="match status" value="1"/>
</dbReference>
<dbReference type="EMBL" id="JAECVW010000006">
    <property type="protein sequence ID" value="MBH8595777.1"/>
    <property type="molecule type" value="Genomic_DNA"/>
</dbReference>
<feature type="chain" id="PRO_5039366471" evidence="2">
    <location>
        <begin position="20"/>
        <end position="225"/>
    </location>
</feature>
<feature type="compositionally biased region" description="Basic and acidic residues" evidence="1">
    <location>
        <begin position="42"/>
        <end position="53"/>
    </location>
</feature>
<proteinExistence type="predicted"/>
<evidence type="ECO:0000313" key="4">
    <source>
        <dbReference type="Proteomes" id="UP000633619"/>
    </source>
</evidence>
<keyword evidence="3" id="KW-0449">Lipoprotein</keyword>
<feature type="region of interest" description="Disordered" evidence="1">
    <location>
        <begin position="201"/>
        <end position="225"/>
    </location>
</feature>
<gene>
    <name evidence="3" type="ORF">I8U20_10585</name>
</gene>
<evidence type="ECO:0000256" key="1">
    <source>
        <dbReference type="SAM" id="MobiDB-lite"/>
    </source>
</evidence>
<organism evidence="3 4">
    <name type="scientific">Thermoactinomyces intermedius</name>
    <dbReference type="NCBI Taxonomy" id="2024"/>
    <lineage>
        <taxon>Bacteria</taxon>
        <taxon>Bacillati</taxon>
        <taxon>Bacillota</taxon>
        <taxon>Bacilli</taxon>
        <taxon>Bacillales</taxon>
        <taxon>Thermoactinomycetaceae</taxon>
        <taxon>Thermoactinomyces</taxon>
    </lineage>
</organism>
<sequence length="225" mass="25413">MNRWIIFLLSGIFAFSLTACSPDNRGENHRNQGMENQSDEEPLYREQNNDTRIGRTSNDSINGNEEARGGGQNEIGYFKYTPQNYDEKSAGKTDVFVDRPLLARHIAEMVTNLPNVKEATALVTDDRVFIGVNTKNGKVDPKTVKEAKRTAESLTPRYYRVHVTSDKNLNEKITDIGMRMSTNNDVEGVRGDLEDLLRRLGDDTPPDVNEQIEPNGLRDINPLEK</sequence>
<keyword evidence="2" id="KW-0732">Signal</keyword>
<feature type="signal peptide" evidence="2">
    <location>
        <begin position="1"/>
        <end position="19"/>
    </location>
</feature>
<evidence type="ECO:0000313" key="3">
    <source>
        <dbReference type="EMBL" id="MBH8595777.1"/>
    </source>
</evidence>
<dbReference type="AlphaFoldDB" id="A0A8I1ADG1"/>
<reference evidence="3 4" key="1">
    <citation type="submission" date="2020-12" db="EMBL/GenBank/DDBJ databases">
        <title>WGS of Thermoactinomyces spp.</title>
        <authorList>
            <person name="Cheng K."/>
        </authorList>
    </citation>
    <scope>NUCLEOTIDE SEQUENCE [LARGE SCALE GENOMIC DNA]</scope>
    <source>
        <strain evidence="4">CICC 10671\DSM 43846</strain>
    </source>
</reference>
<feature type="region of interest" description="Disordered" evidence="1">
    <location>
        <begin position="26"/>
        <end position="75"/>
    </location>
</feature>
<comment type="caution">
    <text evidence="3">The sequence shown here is derived from an EMBL/GenBank/DDBJ whole genome shotgun (WGS) entry which is preliminary data.</text>
</comment>
<protein>
    <submittedName>
        <fullName evidence="3">YhcN/YlaJ family sporulation lipoprotein</fullName>
    </submittedName>
</protein>
<keyword evidence="4" id="KW-1185">Reference proteome</keyword>
<name>A0A8I1ADG1_THEIN</name>
<feature type="compositionally biased region" description="Polar residues" evidence="1">
    <location>
        <begin position="54"/>
        <end position="63"/>
    </location>
</feature>
<dbReference type="InterPro" id="IPR019076">
    <property type="entry name" value="Spore_lipoprot_YhcN/YlaJ-like"/>
</dbReference>
<dbReference type="PROSITE" id="PS51257">
    <property type="entry name" value="PROKAR_LIPOPROTEIN"/>
    <property type="match status" value="1"/>
</dbReference>